<organism evidence="2 3">
    <name type="scientific">Microbacterium terrae</name>
    <dbReference type="NCBI Taxonomy" id="69369"/>
    <lineage>
        <taxon>Bacteria</taxon>
        <taxon>Bacillati</taxon>
        <taxon>Actinomycetota</taxon>
        <taxon>Actinomycetes</taxon>
        <taxon>Micrococcales</taxon>
        <taxon>Microbacteriaceae</taxon>
        <taxon>Microbacterium</taxon>
    </lineage>
</organism>
<feature type="domain" description="VOC" evidence="1">
    <location>
        <begin position="54"/>
        <end position="163"/>
    </location>
</feature>
<dbReference type="PROSITE" id="PS51819">
    <property type="entry name" value="VOC"/>
    <property type="match status" value="1"/>
</dbReference>
<name>A0A0M2HBB4_9MICO</name>
<dbReference type="InterPro" id="IPR037523">
    <property type="entry name" value="VOC_core"/>
</dbReference>
<gene>
    <name evidence="2" type="ORF">RS81_00691</name>
</gene>
<evidence type="ECO:0000313" key="2">
    <source>
        <dbReference type="EMBL" id="KJL43898.1"/>
    </source>
</evidence>
<dbReference type="AlphaFoldDB" id="A0A0M2HBB4"/>
<dbReference type="Pfam" id="PF00903">
    <property type="entry name" value="Glyoxalase"/>
    <property type="match status" value="1"/>
</dbReference>
<dbReference type="CDD" id="cd06587">
    <property type="entry name" value="VOC"/>
    <property type="match status" value="1"/>
</dbReference>
<dbReference type="InterPro" id="IPR004360">
    <property type="entry name" value="Glyas_Fos-R_dOase_dom"/>
</dbReference>
<proteinExistence type="predicted"/>
<reference evidence="2 3" key="1">
    <citation type="submission" date="2015-02" db="EMBL/GenBank/DDBJ databases">
        <title>Draft genome sequences of ten Microbacterium spp. with emphasis on heavy metal contaminated environments.</title>
        <authorList>
            <person name="Corretto E."/>
        </authorList>
    </citation>
    <scope>NUCLEOTIDE SEQUENCE [LARGE SCALE GENOMIC DNA]</scope>
    <source>
        <strain evidence="2 3">DSM 12510</strain>
    </source>
</reference>
<dbReference type="EMBL" id="JYIZ01000035">
    <property type="protein sequence ID" value="KJL43898.1"/>
    <property type="molecule type" value="Genomic_DNA"/>
</dbReference>
<dbReference type="Gene3D" id="3.10.180.10">
    <property type="entry name" value="2,3-Dihydroxybiphenyl 1,2-Dioxygenase, domain 1"/>
    <property type="match status" value="1"/>
</dbReference>
<keyword evidence="3" id="KW-1185">Reference proteome</keyword>
<dbReference type="SUPFAM" id="SSF54593">
    <property type="entry name" value="Glyoxalase/Bleomycin resistance protein/Dihydroxybiphenyl dioxygenase"/>
    <property type="match status" value="1"/>
</dbReference>
<evidence type="ECO:0000313" key="3">
    <source>
        <dbReference type="Proteomes" id="UP000033956"/>
    </source>
</evidence>
<dbReference type="PATRIC" id="fig|92835.4.peg.711"/>
<protein>
    <submittedName>
        <fullName evidence="2">Glyoxalase-like domain protein</fullName>
    </submittedName>
</protein>
<dbReference type="Proteomes" id="UP000033956">
    <property type="component" value="Unassembled WGS sequence"/>
</dbReference>
<accession>A0A0M2HBB4</accession>
<dbReference type="InterPro" id="IPR029068">
    <property type="entry name" value="Glyas_Bleomycin-R_OHBP_Dase"/>
</dbReference>
<sequence>MLSAALQETDPQPPQVHTRVGAAPISGPFLLPDPHSGGGRALGPCVPRAYHRGMVDLFAGFPVADYQPALQWYRQLLGSEPSFYPNDREAVWEVGEHCFVYFEVLPDRAGGSLSMVMVDDLDERVDAITGRGIDPTRVEQYEGAMRKVVYTDPDGNEISFGGNTKR</sequence>
<evidence type="ECO:0000259" key="1">
    <source>
        <dbReference type="PROSITE" id="PS51819"/>
    </source>
</evidence>
<comment type="caution">
    <text evidence="2">The sequence shown here is derived from an EMBL/GenBank/DDBJ whole genome shotgun (WGS) entry which is preliminary data.</text>
</comment>
<dbReference type="STRING" id="92835.RS81_00691"/>